<dbReference type="InterPro" id="IPR051045">
    <property type="entry name" value="TonB-dependent_transducer"/>
</dbReference>
<keyword evidence="12" id="KW-1185">Reference proteome</keyword>
<keyword evidence="7" id="KW-0653">Protein transport</keyword>
<dbReference type="EMBL" id="BSSU01000017">
    <property type="protein sequence ID" value="GLX83595.1"/>
    <property type="molecule type" value="Genomic_DNA"/>
</dbReference>
<dbReference type="Pfam" id="PF03544">
    <property type="entry name" value="TonB_C"/>
    <property type="match status" value="1"/>
</dbReference>
<comment type="similarity">
    <text evidence="2">Belongs to the TonB family.</text>
</comment>
<evidence type="ECO:0000256" key="8">
    <source>
        <dbReference type="ARBA" id="ARBA00022989"/>
    </source>
</evidence>
<evidence type="ECO:0000256" key="7">
    <source>
        <dbReference type="ARBA" id="ARBA00022927"/>
    </source>
</evidence>
<proteinExistence type="inferred from homology"/>
<keyword evidence="5" id="KW-0997">Cell inner membrane</keyword>
<dbReference type="NCBIfam" id="TIGR01352">
    <property type="entry name" value="tonB_Cterm"/>
    <property type="match status" value="1"/>
</dbReference>
<evidence type="ECO:0000256" key="6">
    <source>
        <dbReference type="ARBA" id="ARBA00022692"/>
    </source>
</evidence>
<keyword evidence="9" id="KW-0472">Membrane</keyword>
<keyword evidence="3" id="KW-0813">Transport</keyword>
<dbReference type="RefSeq" id="WP_284209068.1">
    <property type="nucleotide sequence ID" value="NZ_BSSU01000017.1"/>
</dbReference>
<evidence type="ECO:0000256" key="5">
    <source>
        <dbReference type="ARBA" id="ARBA00022519"/>
    </source>
</evidence>
<keyword evidence="6" id="KW-0812">Transmembrane</keyword>
<dbReference type="SUPFAM" id="SSF74653">
    <property type="entry name" value="TolA/TonB C-terminal domain"/>
    <property type="match status" value="1"/>
</dbReference>
<evidence type="ECO:0000256" key="9">
    <source>
        <dbReference type="ARBA" id="ARBA00023136"/>
    </source>
</evidence>
<comment type="subcellular location">
    <subcellularLocation>
        <location evidence="1">Cell inner membrane</location>
        <topology evidence="1">Single-pass membrane protein</topology>
        <orientation evidence="1">Periplasmic side</orientation>
    </subcellularLocation>
</comment>
<evidence type="ECO:0000256" key="3">
    <source>
        <dbReference type="ARBA" id="ARBA00022448"/>
    </source>
</evidence>
<evidence type="ECO:0000256" key="2">
    <source>
        <dbReference type="ARBA" id="ARBA00006555"/>
    </source>
</evidence>
<sequence length="376" mass="42806">MLRTTLQRNLFILSLTILPINVYAQENLLLSQKISTIVDAKPISKFAPKYPINEARKGKEGWVVLSYVVESNGKVSNAIIEDSSGSRGFEKESLKIVKRWKFAPATENGTPITQCKNTVQMDFKMHNINIGVSKKFFKLYQSYLSALKNNNPSEISELLDKIANFKIKLGIESYYQQLALAQGAKLNEQPKKQLAHLNKALRFSSEKELLNKEKLTAKQKEVRTRIEKNIAPVLHQKLVLELEAVQLANAIKTIDRLLALEVNAKSHDAYRSQRQSISQIIGSEQHISVGLDLEDKETISYKLLRNNFQLQNINGRLTKLDLRCRNQRHIYTVNDRSQWSIPESWQACSVYFYGEDNTTFTIVELPKPQNGSGLGN</sequence>
<dbReference type="InterPro" id="IPR006260">
    <property type="entry name" value="TonB/TolA_C"/>
</dbReference>
<organism evidence="11 12">
    <name type="scientific">Thalassotalea eurytherma</name>
    <dbReference type="NCBI Taxonomy" id="1144278"/>
    <lineage>
        <taxon>Bacteria</taxon>
        <taxon>Pseudomonadati</taxon>
        <taxon>Pseudomonadota</taxon>
        <taxon>Gammaproteobacteria</taxon>
        <taxon>Alteromonadales</taxon>
        <taxon>Colwelliaceae</taxon>
        <taxon>Thalassotalea</taxon>
    </lineage>
</organism>
<dbReference type="InterPro" id="IPR037682">
    <property type="entry name" value="TonB_C"/>
</dbReference>
<reference evidence="11 12" key="1">
    <citation type="submission" date="2023-03" db="EMBL/GenBank/DDBJ databases">
        <title>Draft genome sequence of Thalassotalea eurytherma JCM 18482T.</title>
        <authorList>
            <person name="Sawabe T."/>
        </authorList>
    </citation>
    <scope>NUCLEOTIDE SEQUENCE [LARGE SCALE GENOMIC DNA]</scope>
    <source>
        <strain evidence="11 12">JCM 18482</strain>
    </source>
</reference>
<keyword evidence="4" id="KW-1003">Cell membrane</keyword>
<dbReference type="Proteomes" id="UP001157133">
    <property type="component" value="Unassembled WGS sequence"/>
</dbReference>
<feature type="domain" description="TonB C-terminal" evidence="10">
    <location>
        <begin position="35"/>
        <end position="132"/>
    </location>
</feature>
<evidence type="ECO:0000256" key="4">
    <source>
        <dbReference type="ARBA" id="ARBA00022475"/>
    </source>
</evidence>
<evidence type="ECO:0000313" key="12">
    <source>
        <dbReference type="Proteomes" id="UP001157133"/>
    </source>
</evidence>
<gene>
    <name evidence="11" type="ORF">theurythT_30480</name>
</gene>
<protein>
    <recommendedName>
        <fullName evidence="10">TonB C-terminal domain-containing protein</fullName>
    </recommendedName>
</protein>
<dbReference type="PANTHER" id="PTHR33446:SF14">
    <property type="entry name" value="PROTEIN TONB"/>
    <property type="match status" value="1"/>
</dbReference>
<keyword evidence="8" id="KW-1133">Transmembrane helix</keyword>
<dbReference type="PANTHER" id="PTHR33446">
    <property type="entry name" value="PROTEIN TONB-RELATED"/>
    <property type="match status" value="1"/>
</dbReference>
<evidence type="ECO:0000313" key="11">
    <source>
        <dbReference type="EMBL" id="GLX83595.1"/>
    </source>
</evidence>
<evidence type="ECO:0000256" key="1">
    <source>
        <dbReference type="ARBA" id="ARBA00004383"/>
    </source>
</evidence>
<dbReference type="PROSITE" id="PS52015">
    <property type="entry name" value="TONB_CTD"/>
    <property type="match status" value="1"/>
</dbReference>
<comment type="caution">
    <text evidence="11">The sequence shown here is derived from an EMBL/GenBank/DDBJ whole genome shotgun (WGS) entry which is preliminary data.</text>
</comment>
<evidence type="ECO:0000259" key="10">
    <source>
        <dbReference type="PROSITE" id="PS52015"/>
    </source>
</evidence>
<accession>A0ABQ6H615</accession>
<name>A0ABQ6H615_9GAMM</name>
<dbReference type="Gene3D" id="3.30.1150.10">
    <property type="match status" value="1"/>
</dbReference>